<evidence type="ECO:0000313" key="1">
    <source>
        <dbReference type="EMBL" id="GAA3746866.1"/>
    </source>
</evidence>
<proteinExistence type="predicted"/>
<keyword evidence="2" id="KW-1185">Reference proteome</keyword>
<dbReference type="PANTHER" id="PTHR42708">
    <property type="entry name" value="ATP/GTP-BINDING PROTEIN-RELATED"/>
    <property type="match status" value="1"/>
</dbReference>
<dbReference type="InterPro" id="IPR052705">
    <property type="entry name" value="Gliding_Motility_GTPase"/>
</dbReference>
<sequence>MVSPTPNTDSPERRYCQVPLCLHTRVVTTPEVVRLAKILLPPSAYALYEHIACSPTGLAIAELAHRSETPVGATKITVQSLLSSGLAHTRDEDRSVTVAGANLKREQTLISTVCPDPVEMRVQMPFRGERAVTITSHFGRARLSNGTAPISLTGSPRHWRHQGQWDEATRGTLGMVILVEPDDPRATDAALAYCRKHRLPYVLAVPLQGAIHHARRRIRRELELNETPILGCDPHDSRDVTEVLWTLLHLVRAADRS</sequence>
<reference evidence="2" key="1">
    <citation type="journal article" date="2019" name="Int. J. Syst. Evol. Microbiol.">
        <title>The Global Catalogue of Microorganisms (GCM) 10K type strain sequencing project: providing services to taxonomists for standard genome sequencing and annotation.</title>
        <authorList>
            <consortium name="The Broad Institute Genomics Platform"/>
            <consortium name="The Broad Institute Genome Sequencing Center for Infectious Disease"/>
            <person name="Wu L."/>
            <person name="Ma J."/>
        </authorList>
    </citation>
    <scope>NUCLEOTIDE SEQUENCE [LARGE SCALE GENOMIC DNA]</scope>
    <source>
        <strain evidence="2">JCM 17137</strain>
    </source>
</reference>
<dbReference type="Proteomes" id="UP001500908">
    <property type="component" value="Unassembled WGS sequence"/>
</dbReference>
<dbReference type="EMBL" id="BAABDD010000011">
    <property type="protein sequence ID" value="GAA3746866.1"/>
    <property type="molecule type" value="Genomic_DNA"/>
</dbReference>
<dbReference type="RefSeq" id="WP_344971767.1">
    <property type="nucleotide sequence ID" value="NZ_BAABDD010000011.1"/>
</dbReference>
<evidence type="ECO:0000313" key="2">
    <source>
        <dbReference type="Proteomes" id="UP001500908"/>
    </source>
</evidence>
<name>A0ABP7FSY3_9ACTN</name>
<comment type="caution">
    <text evidence="1">The sequence shown here is derived from an EMBL/GenBank/DDBJ whole genome shotgun (WGS) entry which is preliminary data.</text>
</comment>
<accession>A0ABP7FSY3</accession>
<dbReference type="PANTHER" id="PTHR42708:SF1">
    <property type="entry name" value="GLIDING MOTILITY PROTEIN MGLA"/>
    <property type="match status" value="1"/>
</dbReference>
<organism evidence="1 2">
    <name type="scientific">Salinactinospora qingdaonensis</name>
    <dbReference type="NCBI Taxonomy" id="702744"/>
    <lineage>
        <taxon>Bacteria</taxon>
        <taxon>Bacillati</taxon>
        <taxon>Actinomycetota</taxon>
        <taxon>Actinomycetes</taxon>
        <taxon>Streptosporangiales</taxon>
        <taxon>Nocardiopsidaceae</taxon>
        <taxon>Salinactinospora</taxon>
    </lineage>
</organism>
<protein>
    <submittedName>
        <fullName evidence="1">Uncharacterized protein</fullName>
    </submittedName>
</protein>
<gene>
    <name evidence="1" type="ORF">GCM10022402_27970</name>
</gene>